<dbReference type="InterPro" id="IPR036424">
    <property type="entry name" value="UPP_synth-like_sf"/>
</dbReference>
<gene>
    <name evidence="4" type="ORF">UT64_C0049G0007</name>
</gene>
<evidence type="ECO:0000256" key="3">
    <source>
        <dbReference type="HAMAP-Rule" id="MF_01139"/>
    </source>
</evidence>
<dbReference type="EC" id="2.5.1.-" evidence="3"/>
<dbReference type="GO" id="GO:0016094">
    <property type="term" value="P:polyprenol biosynthetic process"/>
    <property type="evidence" value="ECO:0007669"/>
    <property type="project" value="TreeGrafter"/>
</dbReference>
<comment type="caution">
    <text evidence="4">The sequence shown here is derived from an EMBL/GenBank/DDBJ whole genome shotgun (WGS) entry which is preliminary data.</text>
</comment>
<feature type="binding site" evidence="3">
    <location>
        <position position="68"/>
    </location>
    <ligand>
        <name>substrate</name>
    </ligand>
</feature>
<feature type="binding site" evidence="3">
    <location>
        <position position="19"/>
    </location>
    <ligand>
        <name>Mg(2+)</name>
        <dbReference type="ChEBI" id="CHEBI:18420"/>
    </ligand>
</feature>
<comment type="cofactor">
    <cofactor evidence="3">
        <name>Mg(2+)</name>
        <dbReference type="ChEBI" id="CHEBI:18420"/>
    </cofactor>
    <text evidence="3">Binds 2 magnesium ions per subunit.</text>
</comment>
<dbReference type="Gene3D" id="3.40.1180.10">
    <property type="entry name" value="Decaprenyl diphosphate synthase-like"/>
    <property type="match status" value="1"/>
</dbReference>
<dbReference type="CDD" id="cd00475">
    <property type="entry name" value="Cis_IPPS"/>
    <property type="match status" value="1"/>
</dbReference>
<dbReference type="GO" id="GO:0000287">
    <property type="term" value="F:magnesium ion binding"/>
    <property type="evidence" value="ECO:0007669"/>
    <property type="project" value="UniProtKB-UniRule"/>
</dbReference>
<feature type="binding site" evidence="3">
    <location>
        <begin position="189"/>
        <end position="191"/>
    </location>
    <ligand>
        <name>substrate</name>
    </ligand>
</feature>
<dbReference type="SUPFAM" id="SSF64005">
    <property type="entry name" value="Undecaprenyl diphosphate synthase"/>
    <property type="match status" value="1"/>
</dbReference>
<organism evidence="4 5">
    <name type="scientific">Candidatus Falkowbacteria bacterium GW2011_GWF2_39_8</name>
    <dbReference type="NCBI Taxonomy" id="1618642"/>
    <lineage>
        <taxon>Bacteria</taxon>
        <taxon>Candidatus Falkowiibacteriota</taxon>
    </lineage>
</organism>
<comment type="subunit">
    <text evidence="3">Homodimer.</text>
</comment>
<keyword evidence="3" id="KW-0479">Metal-binding</keyword>
<proteinExistence type="inferred from homology"/>
<feature type="active site" description="Proton acceptor" evidence="3">
    <location>
        <position position="67"/>
    </location>
</feature>
<dbReference type="Proteomes" id="UP000034137">
    <property type="component" value="Unassembled WGS sequence"/>
</dbReference>
<comment type="caution">
    <text evidence="3">Lacks conserved residue(s) required for the propagation of feature annotation.</text>
</comment>
<comment type="similarity">
    <text evidence="2">Belongs to the UPP synthase family. Z-FPP synthase subfamily.</text>
</comment>
<evidence type="ECO:0000256" key="1">
    <source>
        <dbReference type="ARBA" id="ARBA00022679"/>
    </source>
</evidence>
<dbReference type="NCBIfam" id="TIGR00055">
    <property type="entry name" value="uppS"/>
    <property type="match status" value="1"/>
</dbReference>
<name>A0A0G0PV91_9BACT</name>
<evidence type="ECO:0000313" key="4">
    <source>
        <dbReference type="EMBL" id="KKR31833.1"/>
    </source>
</evidence>
<dbReference type="EMBL" id="LBXO01000049">
    <property type="protein sequence ID" value="KKR31833.1"/>
    <property type="molecule type" value="Genomic_DNA"/>
</dbReference>
<evidence type="ECO:0000313" key="5">
    <source>
        <dbReference type="Proteomes" id="UP000034137"/>
    </source>
</evidence>
<feature type="binding site" evidence="3">
    <location>
        <begin position="20"/>
        <end position="23"/>
    </location>
    <ligand>
        <name>substrate</name>
    </ligand>
</feature>
<dbReference type="PROSITE" id="PS01066">
    <property type="entry name" value="UPP_SYNTHASE"/>
    <property type="match status" value="1"/>
</dbReference>
<dbReference type="PANTHER" id="PTHR10291:SF43">
    <property type="entry name" value="DEHYDRODOLICHYL DIPHOSPHATE SYNTHASE COMPLEX SUBUNIT DHDDS"/>
    <property type="match status" value="1"/>
</dbReference>
<dbReference type="PATRIC" id="fig|1618642.3.peg.829"/>
<dbReference type="InterPro" id="IPR001441">
    <property type="entry name" value="UPP_synth-like"/>
</dbReference>
<evidence type="ECO:0000256" key="2">
    <source>
        <dbReference type="ARBA" id="ARBA00038453"/>
    </source>
</evidence>
<keyword evidence="3" id="KW-0460">Magnesium</keyword>
<feature type="binding site" evidence="3">
    <location>
        <position position="70"/>
    </location>
    <ligand>
        <name>substrate</name>
    </ligand>
</feature>
<feature type="binding site" evidence="3">
    <location>
        <position position="183"/>
    </location>
    <ligand>
        <name>substrate</name>
    </ligand>
</feature>
<dbReference type="AlphaFoldDB" id="A0A0G0PV91"/>
<sequence>MNEEKKSKKIPNHIGIIMDGNRRWARERNLPTSDGHLRGYQKIKFIPEWFFAQGVKVVSIYAFSTENWQRSPEEVNYLMKLLKQALEEEMVHAKEKNFKILISGKIDELPGDLPETCMDVMNQTQANREGTLNVCLNYGGRIEIIDAIKKIIKNNVTEEQVHEGMLRKYFYQAELPDVDVVIRTSGEQRLSGFLLWQSAYSEFIFMKKFWPDFEEQDAEAVLDEYDRRERRFGGEEK</sequence>
<dbReference type="GO" id="GO:0045547">
    <property type="term" value="F:ditrans,polycis-polyprenyl diphosphate synthase [(2E,6E)-farnesyl diphosphate specific] activity"/>
    <property type="evidence" value="ECO:0007669"/>
    <property type="project" value="TreeGrafter"/>
</dbReference>
<dbReference type="PANTHER" id="PTHR10291">
    <property type="entry name" value="DEHYDRODOLICHYL DIPHOSPHATE SYNTHASE FAMILY MEMBER"/>
    <property type="match status" value="1"/>
</dbReference>
<keyword evidence="1 3" id="KW-0808">Transferase</keyword>
<accession>A0A0G0PV91</accession>
<dbReference type="InterPro" id="IPR018520">
    <property type="entry name" value="UPP_synth-like_CS"/>
</dbReference>
<feature type="active site" evidence="3">
    <location>
        <position position="19"/>
    </location>
</feature>
<protein>
    <recommendedName>
        <fullName evidence="3">Isoprenyl transferase</fullName>
        <ecNumber evidence="3">2.5.1.-</ecNumber>
    </recommendedName>
</protein>
<comment type="function">
    <text evidence="3">Catalyzes the condensation of isopentenyl diphosphate (IPP) with allylic pyrophosphates generating different type of terpenoids.</text>
</comment>
<feature type="binding site" evidence="3">
    <location>
        <position position="24"/>
    </location>
    <ligand>
        <name>substrate</name>
    </ligand>
</feature>
<feature type="binding site" evidence="3">
    <location>
        <position position="36"/>
    </location>
    <ligand>
        <name>substrate</name>
    </ligand>
</feature>
<feature type="binding site" evidence="3">
    <location>
        <begin position="64"/>
        <end position="66"/>
    </location>
    <ligand>
        <name>substrate</name>
    </ligand>
</feature>
<dbReference type="Pfam" id="PF01255">
    <property type="entry name" value="Prenyltransf"/>
    <property type="match status" value="1"/>
</dbReference>
<feature type="binding site" evidence="3">
    <location>
        <position position="202"/>
    </location>
    <ligand>
        <name>Mg(2+)</name>
        <dbReference type="ChEBI" id="CHEBI:18420"/>
    </ligand>
</feature>
<dbReference type="HAMAP" id="MF_01139">
    <property type="entry name" value="ISPT"/>
    <property type="match status" value="1"/>
</dbReference>
<reference evidence="4 5" key="1">
    <citation type="journal article" date="2015" name="Nature">
        <title>rRNA introns, odd ribosomes, and small enigmatic genomes across a large radiation of phyla.</title>
        <authorList>
            <person name="Brown C.T."/>
            <person name="Hug L.A."/>
            <person name="Thomas B.C."/>
            <person name="Sharon I."/>
            <person name="Castelle C.J."/>
            <person name="Singh A."/>
            <person name="Wilkins M.J."/>
            <person name="Williams K.H."/>
            <person name="Banfield J.F."/>
        </authorList>
    </citation>
    <scope>NUCLEOTIDE SEQUENCE [LARGE SCALE GENOMIC DNA]</scope>
</reference>